<feature type="domain" description="Radical SAM core" evidence="5">
    <location>
        <begin position="63"/>
        <end position="299"/>
    </location>
</feature>
<dbReference type="InterPro" id="IPR034505">
    <property type="entry name" value="Coproporphyrinogen-III_oxidase"/>
</dbReference>
<evidence type="ECO:0000259" key="5">
    <source>
        <dbReference type="PROSITE" id="PS51918"/>
    </source>
</evidence>
<keyword evidence="6" id="KW-0489">Methyltransferase</keyword>
<sequence>MTLQQLYEQTPPQQRALQFGIAGNDALTGAFPQKRVVHAGLQGSLVSPRESQQIWQDLMAQAPTGKEVQTAYIHIPFCKTKCLYCGFFQNGMDQSVEDEYIRCLVQELRQAAKARRLRDSLIHAVFIGGGTPTSLSADNAARLLGAVRDCLPLANDYELTLEGRVHDLEPEKIDTWLAYGVNRISLGVQSFDTKVRRAVGRLDDRDTVLERLAALKAYGQCVVVIDLMYGLPGQTMDVWMEDVRTFAESGIDGADLYQLNVFEGSALSQAIRQGSLPPAATTAQQALMFQAAKTYLDQRAYRRLNICHWSRSQRERSLYNTLARSGAAMFPFGCGAGGHVDGYETMLHRAITPYELFVREGKKPFMALLRQSPFQSFIDEIQYQLEQGCLDIGALAAKEPRLGELNWLYQRWQDQGLVRYNGVLYELTDAGQFWQVNVTQTTLECMQYLLTGQTGAALQGIAAQDSPKSAAMAEAMKKMKASGEGPSMESMKHMAEAMKHMSQEELQAVMQRMKG</sequence>
<dbReference type="InterPro" id="IPR006638">
    <property type="entry name" value="Elp3/MiaA/NifB-like_rSAM"/>
</dbReference>
<keyword evidence="2" id="KW-0479">Metal-binding</keyword>
<evidence type="ECO:0000256" key="2">
    <source>
        <dbReference type="ARBA" id="ARBA00022723"/>
    </source>
</evidence>
<evidence type="ECO:0000256" key="1">
    <source>
        <dbReference type="ARBA" id="ARBA00022691"/>
    </source>
</evidence>
<dbReference type="Gene3D" id="3.20.20.70">
    <property type="entry name" value="Aldolase class I"/>
    <property type="match status" value="1"/>
</dbReference>
<protein>
    <submittedName>
        <fullName evidence="6">Heme anaerobic degradation radical SAM methyltransferase ChuW/HutW</fullName>
    </submittedName>
</protein>
<dbReference type="SMART" id="SM00729">
    <property type="entry name" value="Elp3"/>
    <property type="match status" value="1"/>
</dbReference>
<dbReference type="Proteomes" id="UP000238358">
    <property type="component" value="Chromosome"/>
</dbReference>
<evidence type="ECO:0000256" key="3">
    <source>
        <dbReference type="ARBA" id="ARBA00023004"/>
    </source>
</evidence>
<dbReference type="GO" id="GO:0032259">
    <property type="term" value="P:methylation"/>
    <property type="evidence" value="ECO:0007669"/>
    <property type="project" value="UniProtKB-KW"/>
</dbReference>
<dbReference type="GO" id="GO:0006779">
    <property type="term" value="P:porphyrin-containing compound biosynthetic process"/>
    <property type="evidence" value="ECO:0007669"/>
    <property type="project" value="TreeGrafter"/>
</dbReference>
<dbReference type="SFLD" id="SFLDG01065">
    <property type="entry name" value="anaerobic_coproporphyrinogen-I"/>
    <property type="match status" value="1"/>
</dbReference>
<organism evidence="6 7">
    <name type="scientific">Megasphaera elsdenii</name>
    <dbReference type="NCBI Taxonomy" id="907"/>
    <lineage>
        <taxon>Bacteria</taxon>
        <taxon>Bacillati</taxon>
        <taxon>Bacillota</taxon>
        <taxon>Negativicutes</taxon>
        <taxon>Veillonellales</taxon>
        <taxon>Veillonellaceae</taxon>
        <taxon>Megasphaera</taxon>
    </lineage>
</organism>
<evidence type="ECO:0000313" key="6">
    <source>
        <dbReference type="EMBL" id="AVO26208.1"/>
    </source>
</evidence>
<proteinExistence type="predicted"/>
<keyword evidence="3" id="KW-0408">Iron</keyword>
<dbReference type="GO" id="GO:0046872">
    <property type="term" value="F:metal ion binding"/>
    <property type="evidence" value="ECO:0007669"/>
    <property type="project" value="UniProtKB-KW"/>
</dbReference>
<dbReference type="InterPro" id="IPR007197">
    <property type="entry name" value="rSAM"/>
</dbReference>
<dbReference type="RefSeq" id="WP_027894817.1">
    <property type="nucleotide sequence ID" value="NZ_CP027569.1"/>
</dbReference>
<evidence type="ECO:0000313" key="7">
    <source>
        <dbReference type="Proteomes" id="UP000238358"/>
    </source>
</evidence>
<dbReference type="InterPro" id="IPR013785">
    <property type="entry name" value="Aldolase_TIM"/>
</dbReference>
<dbReference type="EMBL" id="CP027569">
    <property type="protein sequence ID" value="AVO26208.1"/>
    <property type="molecule type" value="Genomic_DNA"/>
</dbReference>
<dbReference type="PANTHER" id="PTHR13932:SF9">
    <property type="entry name" value="COPROPORPHYRINOGEN III OXIDASE"/>
    <property type="match status" value="1"/>
</dbReference>
<dbReference type="GO" id="GO:0005737">
    <property type="term" value="C:cytoplasm"/>
    <property type="evidence" value="ECO:0007669"/>
    <property type="project" value="TreeGrafter"/>
</dbReference>
<dbReference type="SFLD" id="SFLDS00029">
    <property type="entry name" value="Radical_SAM"/>
    <property type="match status" value="1"/>
</dbReference>
<dbReference type="CDD" id="cd01335">
    <property type="entry name" value="Radical_SAM"/>
    <property type="match status" value="1"/>
</dbReference>
<dbReference type="SFLD" id="SFLDF00311">
    <property type="entry name" value="heme_degradation_proteins_(Hut"/>
    <property type="match status" value="1"/>
</dbReference>
<dbReference type="Pfam" id="PF04055">
    <property type="entry name" value="Radical_SAM"/>
    <property type="match status" value="1"/>
</dbReference>
<dbReference type="InterPro" id="IPR058240">
    <property type="entry name" value="rSAM_sf"/>
</dbReference>
<dbReference type="PANTHER" id="PTHR13932">
    <property type="entry name" value="COPROPORPHYRINIGEN III OXIDASE"/>
    <property type="match status" value="1"/>
</dbReference>
<keyword evidence="1" id="KW-0949">S-adenosyl-L-methionine</keyword>
<dbReference type="NCBIfam" id="TIGR04107">
    <property type="entry name" value="rSAM_HutW"/>
    <property type="match status" value="1"/>
</dbReference>
<reference evidence="6 7" key="1">
    <citation type="journal article" date="2018" name="Genome Announc.">
        <title>Complete genomes of two Megasphaera elsdenii strains, NCIMB 702410 and ATCC 25940.</title>
        <authorList>
            <person name="Hatmaker E.A."/>
            <person name="O'Dell K."/>
            <person name="Riley L.A."/>
            <person name="Klingeman D.M."/>
            <person name="Guss A.M."/>
        </authorList>
    </citation>
    <scope>NUCLEOTIDE SEQUENCE [LARGE SCALE GENOMIC DNA]</scope>
    <source>
        <strain evidence="6 7">NCIMB702410</strain>
    </source>
</reference>
<keyword evidence="4" id="KW-0411">Iron-sulfur</keyword>
<dbReference type="GO" id="GO:0008168">
    <property type="term" value="F:methyltransferase activity"/>
    <property type="evidence" value="ECO:0007669"/>
    <property type="project" value="UniProtKB-KW"/>
</dbReference>
<dbReference type="InterPro" id="IPR026332">
    <property type="entry name" value="HutW"/>
</dbReference>
<keyword evidence="6" id="KW-0808">Transferase</keyword>
<dbReference type="GO" id="GO:0051539">
    <property type="term" value="F:4 iron, 4 sulfur cluster binding"/>
    <property type="evidence" value="ECO:0007669"/>
    <property type="project" value="TreeGrafter"/>
</dbReference>
<accession>A0A2S0M446</accession>
<gene>
    <name evidence="6" type="primary">hutW</name>
    <name evidence="6" type="ORF">C6Y28_00405</name>
</gene>
<dbReference type="SUPFAM" id="SSF102114">
    <property type="entry name" value="Radical SAM enzymes"/>
    <property type="match status" value="1"/>
</dbReference>
<evidence type="ECO:0000256" key="4">
    <source>
        <dbReference type="ARBA" id="ARBA00023014"/>
    </source>
</evidence>
<dbReference type="AlphaFoldDB" id="A0A2S0M446"/>
<dbReference type="OrthoDB" id="9808022at2"/>
<dbReference type="PROSITE" id="PS51918">
    <property type="entry name" value="RADICAL_SAM"/>
    <property type="match status" value="1"/>
</dbReference>
<name>A0A2S0M446_MEGEL</name>